<name>A0A0L6CL89_9MICO</name>
<dbReference type="Proteomes" id="UP000037397">
    <property type="component" value="Unassembled WGS sequence"/>
</dbReference>
<dbReference type="STRING" id="1631356.VV01_17435"/>
<reference evidence="2" key="1">
    <citation type="submission" date="2015-03" db="EMBL/GenBank/DDBJ databases">
        <title>Luteipulveratus halotolerans sp. nov., a novel actinobacterium (Dermacoccaceae) from Sarawak, Malaysia.</title>
        <authorList>
            <person name="Juboi H."/>
            <person name="Basik A."/>
            <person name="Shamsul S.S."/>
            <person name="Arnold P."/>
            <person name="Schmitt E.K."/>
            <person name="Sanglier J.-J."/>
            <person name="Yeo T."/>
        </authorList>
    </citation>
    <scope>NUCLEOTIDE SEQUENCE [LARGE SCALE GENOMIC DNA]</scope>
    <source>
        <strain evidence="2">C296001</strain>
    </source>
</reference>
<sequence length="93" mass="10561">MGRRVLRVADRELVERVAASTGLTASEAARVIDDVLAFHGETTEEFVRRRHAEMQTYGARNAEIFAALSDEPRHRRVAAPQLSERQLRRIVYG</sequence>
<organism evidence="1 2">
    <name type="scientific">Luteipulveratus halotolerans</name>
    <dbReference type="NCBI Taxonomy" id="1631356"/>
    <lineage>
        <taxon>Bacteria</taxon>
        <taxon>Bacillati</taxon>
        <taxon>Actinomycetota</taxon>
        <taxon>Actinomycetes</taxon>
        <taxon>Micrococcales</taxon>
        <taxon>Dermacoccaceae</taxon>
        <taxon>Luteipulveratus</taxon>
    </lineage>
</organism>
<evidence type="ECO:0000313" key="2">
    <source>
        <dbReference type="Proteomes" id="UP000037397"/>
    </source>
</evidence>
<dbReference type="PATRIC" id="fig|1631356.3.peg.3471"/>
<dbReference type="AlphaFoldDB" id="A0A0L6CL89"/>
<proteinExistence type="predicted"/>
<evidence type="ECO:0000313" key="1">
    <source>
        <dbReference type="EMBL" id="KNX38527.1"/>
    </source>
</evidence>
<comment type="caution">
    <text evidence="1">The sequence shown here is derived from an EMBL/GenBank/DDBJ whole genome shotgun (WGS) entry which is preliminary data.</text>
</comment>
<dbReference type="OrthoDB" id="3214269at2"/>
<dbReference type="EMBL" id="LAIR01000002">
    <property type="protein sequence ID" value="KNX38527.1"/>
    <property type="molecule type" value="Genomic_DNA"/>
</dbReference>
<accession>A0A0L6CL89</accession>
<keyword evidence="2" id="KW-1185">Reference proteome</keyword>
<protein>
    <submittedName>
        <fullName evidence="1">Uncharacterized protein</fullName>
    </submittedName>
</protein>
<gene>
    <name evidence="1" type="ORF">VV01_17435</name>
</gene>